<dbReference type="RefSeq" id="WP_157730279.1">
    <property type="nucleotide sequence ID" value="NZ_LT899436.1"/>
</dbReference>
<evidence type="ECO:0000256" key="1">
    <source>
        <dbReference type="SAM" id="Phobius"/>
    </source>
</evidence>
<keyword evidence="1" id="KW-1133">Transmembrane helix</keyword>
<keyword evidence="1" id="KW-0472">Membrane</keyword>
<keyword evidence="3" id="KW-1185">Reference proteome</keyword>
<gene>
    <name evidence="2" type="ORF">TJEJU_3759</name>
</gene>
<reference evidence="2 3" key="1">
    <citation type="submission" date="2017-07" db="EMBL/GenBank/DDBJ databases">
        <authorList>
            <person name="Sun Z.S."/>
            <person name="Albrecht U."/>
            <person name="Echele G."/>
            <person name="Lee C.C."/>
        </authorList>
    </citation>
    <scope>NUCLEOTIDE SEQUENCE [LARGE SCALE GENOMIC DNA]</scope>
    <source>
        <strain evidence="3">type strain: KCTC 22618</strain>
    </source>
</reference>
<dbReference type="AlphaFoldDB" id="A0A238UEB9"/>
<dbReference type="KEGG" id="tje:TJEJU_3759"/>
<feature type="transmembrane region" description="Helical" evidence="1">
    <location>
        <begin position="6"/>
        <end position="26"/>
    </location>
</feature>
<dbReference type="EMBL" id="LT899436">
    <property type="protein sequence ID" value="SNR17395.1"/>
    <property type="molecule type" value="Genomic_DNA"/>
</dbReference>
<evidence type="ECO:0000313" key="2">
    <source>
        <dbReference type="EMBL" id="SNR17395.1"/>
    </source>
</evidence>
<keyword evidence="1" id="KW-0812">Transmembrane</keyword>
<evidence type="ECO:0000313" key="3">
    <source>
        <dbReference type="Proteomes" id="UP000215214"/>
    </source>
</evidence>
<sequence length="98" mass="11318">MIRVVYTYLFSLILVTSIVLPTYISITKFSCEISLEIDMEEDSEESEITKDTEAKITHTTQNLSTYSKIRIQNSIIYISTSYNSIFKKLDSPPPEFYS</sequence>
<protein>
    <submittedName>
        <fullName evidence="2">Uncharacterized protein</fullName>
    </submittedName>
</protein>
<organism evidence="2 3">
    <name type="scientific">Tenacibaculum jejuense</name>
    <dbReference type="NCBI Taxonomy" id="584609"/>
    <lineage>
        <taxon>Bacteria</taxon>
        <taxon>Pseudomonadati</taxon>
        <taxon>Bacteroidota</taxon>
        <taxon>Flavobacteriia</taxon>
        <taxon>Flavobacteriales</taxon>
        <taxon>Flavobacteriaceae</taxon>
        <taxon>Tenacibaculum</taxon>
    </lineage>
</organism>
<name>A0A238UEB9_9FLAO</name>
<accession>A0A238UEB9</accession>
<proteinExistence type="predicted"/>
<dbReference type="Proteomes" id="UP000215214">
    <property type="component" value="Chromosome TJEJU"/>
</dbReference>